<evidence type="ECO:0000313" key="4">
    <source>
        <dbReference type="Proteomes" id="UP000201521"/>
    </source>
</evidence>
<dbReference type="Pfam" id="PF07415">
    <property type="entry name" value="Herpes_LMP2"/>
    <property type="match status" value="1"/>
</dbReference>
<keyword evidence="2" id="KW-0812">Transmembrane</keyword>
<reference evidence="3 4" key="5">
    <citation type="journal article" date="2002" name="J. Virol.">
        <title>Complete nucleotide sequence of the rhesus lymphocryptovirus: genetic validation for an Epstein-Barr virus animal model.</title>
        <authorList>
            <person name="Rivailler P."/>
            <person name="Jiang H."/>
            <person name="Cho Y.G."/>
            <person name="Quink C."/>
            <person name="Wang F."/>
        </authorList>
    </citation>
    <scope>NUCLEOTIDE SEQUENCE [LARGE SCALE GENOMIC DNA]</scope>
    <source>
        <strain evidence="3 4">LCL8664</strain>
    </source>
</reference>
<dbReference type="GO" id="GO:0019042">
    <property type="term" value="P:viral latency"/>
    <property type="evidence" value="ECO:0007669"/>
    <property type="project" value="InterPro"/>
</dbReference>
<feature type="transmembrane region" description="Helical" evidence="2">
    <location>
        <begin position="323"/>
        <end position="342"/>
    </location>
</feature>
<keyword evidence="2" id="KW-0472">Membrane</keyword>
<dbReference type="GO" id="GO:0033644">
    <property type="term" value="C:host cell membrane"/>
    <property type="evidence" value="ECO:0007669"/>
    <property type="project" value="InterPro"/>
</dbReference>
<feature type="transmembrane region" description="Helical" evidence="2">
    <location>
        <begin position="245"/>
        <end position="265"/>
    </location>
</feature>
<feature type="transmembrane region" description="Helical" evidence="2">
    <location>
        <begin position="297"/>
        <end position="317"/>
    </location>
</feature>
<feature type="region of interest" description="Disordered" evidence="1">
    <location>
        <begin position="1"/>
        <end position="106"/>
    </location>
</feature>
<dbReference type="InterPro" id="IPR010881">
    <property type="entry name" value="Herpes_LMP2"/>
</dbReference>
<reference evidence="3 4" key="3">
    <citation type="journal article" date="2000" name="J. Clin. Microbiol.">
        <title>Cloning of the rhesus lymphocryptovirus viral capsid antigen and Epstein-Barr virus-encoded small RNA homologues and use in diagnosis of acute and persistent infections.</title>
        <authorList>
            <person name="Rao P."/>
            <person name="Jiang H."/>
            <person name="Wang F."/>
        </authorList>
    </citation>
    <scope>NUCLEOTIDE SEQUENCE [LARGE SCALE GENOMIC DNA]</scope>
    <source>
        <strain evidence="3 4">LCL8664</strain>
    </source>
</reference>
<keyword evidence="4" id="KW-1185">Reference proteome</keyword>
<feature type="transmembrane region" description="Helical" evidence="2">
    <location>
        <begin position="385"/>
        <end position="407"/>
    </location>
</feature>
<dbReference type="Proteomes" id="UP000201521">
    <property type="component" value="Segment"/>
</dbReference>
<dbReference type="RefSeq" id="YP_067938.1">
    <property type="nucleotide sequence ID" value="NC_006146.1"/>
</dbReference>
<evidence type="ECO:0000313" key="3">
    <source>
        <dbReference type="EMBL" id="AAD56624.2"/>
    </source>
</evidence>
<feature type="transmembrane region" description="Helical" evidence="2">
    <location>
        <begin position="271"/>
        <end position="290"/>
    </location>
</feature>
<name>Q9QJL1_9GAMA</name>
<feature type="transmembrane region" description="Helical" evidence="2">
    <location>
        <begin position="447"/>
        <end position="470"/>
    </location>
</feature>
<reference evidence="3 4" key="2">
    <citation type="journal article" date="1999" name="J. Virol.">
        <title>Strong selective pressure for evolution of an Epstein-Barr virus LMP2B homologue in the rhesus lymphocryptovirus.</title>
        <authorList>
            <person name="Rivailler P."/>
            <person name="Quink C."/>
            <person name="Wang F."/>
        </authorList>
    </citation>
    <scope>NUCLEOTIDE SEQUENCE [LARGE SCALE GENOMIC DNA]</scope>
    <source>
        <strain evidence="3 4">LCL8664</strain>
    </source>
</reference>
<sequence length="494" mass="52981">MSALEMEPLGAPAPGTPVGQDGGEGSGRESYPSVFSSPPSSPGPQGPDYEDPPPDDGNPPPYDAEDGGDGGPYQPLRGQDPNQLYARLGGGGGNGTLPPPPYSPQRETSLHLYEEIHPQRTMAPGWLPVVSAPYLFWLAGIAASCFSASVSALVVTTGLALSLLLLAALVNSYAAQRRKAVTKLTILVGIVTFFAILLTWIVQPKPRDAIVFALLTGAAVLQAIYILVMLLFLLPTYRRRWRKMIVCVVLLFLACAVLLVVDAIWQLSPLLGSMTVVALTLLLLAFIIWLSSPWGIGALGAALLTLAAALALLGSLVLGELNLATMFLIMFLWTLVIILLCSTFPQTMYLMSRWLLYALSLLLLASALLAGGSILQTWGGDNTEFFPSLFCMLLLIVAGILFILAILTEWGTGSKTYGPVFVCLSGLLTMAAGLVWVVLMIKVLLSAWIITAGCFIFFLGFILFGILKFCRLCCFCCLRLESGDPQVATYQNNV</sequence>
<feature type="transmembrane region" description="Helical" evidence="2">
    <location>
        <begin position="419"/>
        <end position="441"/>
    </location>
</feature>
<keyword evidence="2" id="KW-1133">Transmembrane helix</keyword>
<proteinExistence type="predicted"/>
<feature type="transmembrane region" description="Helical" evidence="2">
    <location>
        <begin position="209"/>
        <end position="233"/>
    </location>
</feature>
<reference evidence="3 4" key="1">
    <citation type="journal article" date="1996" name="J. Virol.">
        <title>Comparative analysis identifies conserved tumor necrosis factor receptor-associated factor 3 binding sites in the human and simian Epstein-Barr virus oncogene LMP1.</title>
        <authorList>
            <person name="Franken M."/>
            <person name="Devergne O."/>
            <person name="Rosenzweig M."/>
            <person name="Annis B."/>
            <person name="Kieff E."/>
            <person name="Wang F."/>
        </authorList>
    </citation>
    <scope>NUCLEOTIDE SEQUENCE [LARGE SCALE GENOMIC DNA]</scope>
    <source>
        <strain evidence="3 4">LCL8664</strain>
    </source>
</reference>
<organism evidence="3 4">
    <name type="scientific">Macacine gammaherpesvirus 4</name>
    <name type="common">Rhesus lymphocryptovirus</name>
    <dbReference type="NCBI Taxonomy" id="45455"/>
    <lineage>
        <taxon>Viruses</taxon>
        <taxon>Duplodnaviria</taxon>
        <taxon>Heunggongvirae</taxon>
        <taxon>Peploviricota</taxon>
        <taxon>Herviviricetes</taxon>
        <taxon>Herpesvirales</taxon>
        <taxon>Orthoherpesviridae</taxon>
        <taxon>Gammaherpesvirinae</taxon>
        <taxon>Lymphocryptovirus</taxon>
        <taxon>Lymphocryptovirus macacinegamma4</taxon>
    </lineage>
</organism>
<feature type="transmembrane region" description="Helical" evidence="2">
    <location>
        <begin position="125"/>
        <end position="144"/>
    </location>
</feature>
<feature type="transmembrane region" description="Helical" evidence="2">
    <location>
        <begin position="354"/>
        <end position="379"/>
    </location>
</feature>
<evidence type="ECO:0000256" key="1">
    <source>
        <dbReference type="SAM" id="MobiDB-lite"/>
    </source>
</evidence>
<feature type="transmembrane region" description="Helical" evidence="2">
    <location>
        <begin position="150"/>
        <end position="172"/>
    </location>
</feature>
<accession>Q9QJL1</accession>
<dbReference type="EMBL" id="AY037858">
    <property type="protein sequence ID" value="AAD56624.2"/>
    <property type="molecule type" value="Genomic_DNA"/>
</dbReference>
<reference evidence="3 4" key="4">
    <citation type="journal article" date="2000" name="J. Virol.">
        <title>Structural, functional, and genetic comparisons of Epstein-Barr virus nuclear antigen 3A, 3B, and 3C homologues encoded by the rhesus lymphocryptovirus.</title>
        <authorList>
            <person name="Jiang H."/>
            <person name="Cho Y.G."/>
            <person name="Wang F."/>
        </authorList>
    </citation>
    <scope>NUCLEOTIDE SEQUENCE [LARGE SCALE GENOMIC DNA]</scope>
    <source>
        <strain evidence="3 4">LCL8664</strain>
    </source>
</reference>
<feature type="transmembrane region" description="Helical" evidence="2">
    <location>
        <begin position="184"/>
        <end position="203"/>
    </location>
</feature>
<protein>
    <submittedName>
        <fullName evidence="3">LMP2a</fullName>
    </submittedName>
</protein>
<evidence type="ECO:0000256" key="2">
    <source>
        <dbReference type="SAM" id="Phobius"/>
    </source>
</evidence>